<gene>
    <name evidence="1" type="ORF">Mal64_05720</name>
</gene>
<evidence type="ECO:0000313" key="1">
    <source>
        <dbReference type="EMBL" id="TWT90188.1"/>
    </source>
</evidence>
<dbReference type="EMBL" id="SJPQ01000001">
    <property type="protein sequence ID" value="TWT90188.1"/>
    <property type="molecule type" value="Genomic_DNA"/>
</dbReference>
<name>A0A5C5ZSZ8_9BACT</name>
<dbReference type="Proteomes" id="UP000315440">
    <property type="component" value="Unassembled WGS sequence"/>
</dbReference>
<comment type="caution">
    <text evidence="1">The sequence shown here is derived from an EMBL/GenBank/DDBJ whole genome shotgun (WGS) entry which is preliminary data.</text>
</comment>
<accession>A0A5C5ZSZ8</accession>
<dbReference type="AlphaFoldDB" id="A0A5C5ZSZ8"/>
<protein>
    <submittedName>
        <fullName evidence="1">Uncharacterized protein</fullName>
    </submittedName>
</protein>
<evidence type="ECO:0000313" key="2">
    <source>
        <dbReference type="Proteomes" id="UP000315440"/>
    </source>
</evidence>
<dbReference type="PROSITE" id="PS00018">
    <property type="entry name" value="EF_HAND_1"/>
    <property type="match status" value="1"/>
</dbReference>
<keyword evidence="2" id="KW-1185">Reference proteome</keyword>
<proteinExistence type="predicted"/>
<sequence>MLPVIGLAVQVRDGDTDGSLTLREIQDGVRKTWEPYVANLVAVERPSLRVVGIDSTAASASIRNAVATRSLIWRYQAWASVSSAAASRW</sequence>
<dbReference type="RefSeq" id="WP_146396748.1">
    <property type="nucleotide sequence ID" value="NZ_SJPQ01000001.1"/>
</dbReference>
<organism evidence="1 2">
    <name type="scientific">Pseudobythopirellula maris</name>
    <dbReference type="NCBI Taxonomy" id="2527991"/>
    <lineage>
        <taxon>Bacteria</taxon>
        <taxon>Pseudomonadati</taxon>
        <taxon>Planctomycetota</taxon>
        <taxon>Planctomycetia</taxon>
        <taxon>Pirellulales</taxon>
        <taxon>Lacipirellulaceae</taxon>
        <taxon>Pseudobythopirellula</taxon>
    </lineage>
</organism>
<reference evidence="1 2" key="1">
    <citation type="submission" date="2019-02" db="EMBL/GenBank/DDBJ databases">
        <title>Deep-cultivation of Planctomycetes and their phenomic and genomic characterization uncovers novel biology.</title>
        <authorList>
            <person name="Wiegand S."/>
            <person name="Jogler M."/>
            <person name="Boedeker C."/>
            <person name="Pinto D."/>
            <person name="Vollmers J."/>
            <person name="Rivas-Marin E."/>
            <person name="Kohn T."/>
            <person name="Peeters S.H."/>
            <person name="Heuer A."/>
            <person name="Rast P."/>
            <person name="Oberbeckmann S."/>
            <person name="Bunk B."/>
            <person name="Jeske O."/>
            <person name="Meyerdierks A."/>
            <person name="Storesund J.E."/>
            <person name="Kallscheuer N."/>
            <person name="Luecker S."/>
            <person name="Lage O.M."/>
            <person name="Pohl T."/>
            <person name="Merkel B.J."/>
            <person name="Hornburger P."/>
            <person name="Mueller R.-W."/>
            <person name="Bruemmer F."/>
            <person name="Labrenz M."/>
            <person name="Spormann A.M."/>
            <person name="Op Den Camp H."/>
            <person name="Overmann J."/>
            <person name="Amann R."/>
            <person name="Jetten M.S.M."/>
            <person name="Mascher T."/>
            <person name="Medema M.H."/>
            <person name="Devos D.P."/>
            <person name="Kaster A.-K."/>
            <person name="Ovreas L."/>
            <person name="Rohde M."/>
            <person name="Galperin M.Y."/>
            <person name="Jogler C."/>
        </authorList>
    </citation>
    <scope>NUCLEOTIDE SEQUENCE [LARGE SCALE GENOMIC DNA]</scope>
    <source>
        <strain evidence="1 2">Mal64</strain>
    </source>
</reference>
<dbReference type="InterPro" id="IPR018247">
    <property type="entry name" value="EF_Hand_1_Ca_BS"/>
</dbReference>